<dbReference type="Proteomes" id="UP000253570">
    <property type="component" value="Unassembled WGS sequence"/>
</dbReference>
<proteinExistence type="inferred from homology"/>
<dbReference type="Gene3D" id="3.40.30.10">
    <property type="entry name" value="Glutaredoxin"/>
    <property type="match status" value="1"/>
</dbReference>
<keyword evidence="5 9" id="KW-0676">Redox-active center</keyword>
<reference evidence="11 12" key="1">
    <citation type="journal article" date="2018" name="Microbiome">
        <title>Fine metagenomic profile of the Mediterranean stratified and mixed water columns revealed by assembly and recruitment.</title>
        <authorList>
            <person name="Haro-Moreno J.M."/>
            <person name="Lopez-Perez M."/>
            <person name="De La Torre J.R."/>
            <person name="Picazo A."/>
            <person name="Camacho A."/>
            <person name="Rodriguez-Valera F."/>
        </authorList>
    </citation>
    <scope>NUCLEOTIDE SEQUENCE [LARGE SCALE GENOMIC DNA]</scope>
    <source>
        <strain evidence="11">MED-G57</strain>
    </source>
</reference>
<gene>
    <name evidence="11" type="primary">trxA</name>
    <name evidence="11" type="ORF">DBW71_01200</name>
</gene>
<dbReference type="PROSITE" id="PS51352">
    <property type="entry name" value="THIOREDOXIN_2"/>
    <property type="match status" value="1"/>
</dbReference>
<feature type="disulfide bond" description="Redox-active" evidence="9">
    <location>
        <begin position="31"/>
        <end position="34"/>
    </location>
</feature>
<dbReference type="GO" id="GO:0045454">
    <property type="term" value="P:cell redox homeostasis"/>
    <property type="evidence" value="ECO:0007669"/>
    <property type="project" value="TreeGrafter"/>
</dbReference>
<dbReference type="Pfam" id="PF00085">
    <property type="entry name" value="Thioredoxin"/>
    <property type="match status" value="1"/>
</dbReference>
<dbReference type="PIRSF" id="PIRSF000077">
    <property type="entry name" value="Thioredoxin"/>
    <property type="match status" value="1"/>
</dbReference>
<evidence type="ECO:0000259" key="10">
    <source>
        <dbReference type="PROSITE" id="PS51352"/>
    </source>
</evidence>
<dbReference type="NCBIfam" id="TIGR01068">
    <property type="entry name" value="thioredoxin"/>
    <property type="match status" value="1"/>
</dbReference>
<feature type="active site" description="Nucleophile" evidence="8">
    <location>
        <position position="31"/>
    </location>
</feature>
<feature type="active site" description="Nucleophile" evidence="8">
    <location>
        <position position="34"/>
    </location>
</feature>
<keyword evidence="2" id="KW-0813">Transport</keyword>
<feature type="site" description="Deprotonates C-terminal active site Cys" evidence="8">
    <location>
        <position position="25"/>
    </location>
</feature>
<dbReference type="FunFam" id="3.40.30.10:FF:000001">
    <property type="entry name" value="Thioredoxin"/>
    <property type="match status" value="1"/>
</dbReference>
<keyword evidence="3" id="KW-0249">Electron transport</keyword>
<comment type="similarity">
    <text evidence="1 7">Belongs to the thioredoxin family.</text>
</comment>
<dbReference type="PROSITE" id="PS00194">
    <property type="entry name" value="THIOREDOXIN_1"/>
    <property type="match status" value="1"/>
</dbReference>
<evidence type="ECO:0000256" key="7">
    <source>
        <dbReference type="PIRNR" id="PIRNR000077"/>
    </source>
</evidence>
<dbReference type="SUPFAM" id="SSF52833">
    <property type="entry name" value="Thioredoxin-like"/>
    <property type="match status" value="1"/>
</dbReference>
<evidence type="ECO:0000256" key="5">
    <source>
        <dbReference type="ARBA" id="ARBA00023284"/>
    </source>
</evidence>
<dbReference type="GO" id="GO:0005829">
    <property type="term" value="C:cytosol"/>
    <property type="evidence" value="ECO:0007669"/>
    <property type="project" value="TreeGrafter"/>
</dbReference>
<feature type="site" description="Contributes to redox potential value" evidence="8">
    <location>
        <position position="33"/>
    </location>
</feature>
<evidence type="ECO:0000256" key="8">
    <source>
        <dbReference type="PIRSR" id="PIRSR000077-1"/>
    </source>
</evidence>
<dbReference type="InterPro" id="IPR017937">
    <property type="entry name" value="Thioredoxin_CS"/>
</dbReference>
<dbReference type="InterPro" id="IPR013766">
    <property type="entry name" value="Thioredoxin_domain"/>
</dbReference>
<evidence type="ECO:0000256" key="4">
    <source>
        <dbReference type="ARBA" id="ARBA00023157"/>
    </source>
</evidence>
<evidence type="ECO:0000256" key="6">
    <source>
        <dbReference type="NCBIfam" id="TIGR01068"/>
    </source>
</evidence>
<dbReference type="AlphaFoldDB" id="A0A368DT28"/>
<feature type="site" description="Contributes to redox potential value" evidence="8">
    <location>
        <position position="32"/>
    </location>
</feature>
<dbReference type="GO" id="GO:0015035">
    <property type="term" value="F:protein-disulfide reductase activity"/>
    <property type="evidence" value="ECO:0007669"/>
    <property type="project" value="UniProtKB-UniRule"/>
</dbReference>
<keyword evidence="4 9" id="KW-1015">Disulfide bond</keyword>
<name>A0A368DT28_9PROT</name>
<dbReference type="PANTHER" id="PTHR45663">
    <property type="entry name" value="GEO12009P1"/>
    <property type="match status" value="1"/>
</dbReference>
<comment type="caution">
    <text evidence="11">The sequence shown here is derived from an EMBL/GenBank/DDBJ whole genome shotgun (WGS) entry which is preliminary data.</text>
</comment>
<evidence type="ECO:0000313" key="12">
    <source>
        <dbReference type="Proteomes" id="UP000253570"/>
    </source>
</evidence>
<dbReference type="InterPro" id="IPR005746">
    <property type="entry name" value="Thioredoxin"/>
</dbReference>
<organism evidence="11 12">
    <name type="scientific">PS1 clade bacterium</name>
    <dbReference type="NCBI Taxonomy" id="2175152"/>
    <lineage>
        <taxon>Bacteria</taxon>
        <taxon>Pseudomonadati</taxon>
        <taxon>Pseudomonadota</taxon>
        <taxon>Alphaproteobacteria</taxon>
        <taxon>PS1 clade</taxon>
    </lineage>
</organism>
<evidence type="ECO:0000256" key="3">
    <source>
        <dbReference type="ARBA" id="ARBA00022982"/>
    </source>
</evidence>
<dbReference type="CDD" id="cd02947">
    <property type="entry name" value="TRX_family"/>
    <property type="match status" value="1"/>
</dbReference>
<sequence length="106" mass="11830">MSTKQITDENFQSEIESSKVPVLVDFWAEWCGPCKQIGPVLEEISNEYDGKLSIIKVNIDENPITPSTYGIRGIPTLLLFKNSELVSQKVGAFPKSALLEWVDSNI</sequence>
<accession>A0A368DT28</accession>
<dbReference type="EMBL" id="QOQD01000002">
    <property type="protein sequence ID" value="RCL74371.1"/>
    <property type="molecule type" value="Genomic_DNA"/>
</dbReference>
<evidence type="ECO:0000313" key="11">
    <source>
        <dbReference type="EMBL" id="RCL74371.1"/>
    </source>
</evidence>
<protein>
    <recommendedName>
        <fullName evidence="6 7">Thioredoxin</fullName>
    </recommendedName>
</protein>
<evidence type="ECO:0000256" key="1">
    <source>
        <dbReference type="ARBA" id="ARBA00008987"/>
    </source>
</evidence>
<evidence type="ECO:0000256" key="2">
    <source>
        <dbReference type="ARBA" id="ARBA00022448"/>
    </source>
</evidence>
<dbReference type="InterPro" id="IPR036249">
    <property type="entry name" value="Thioredoxin-like_sf"/>
</dbReference>
<evidence type="ECO:0000256" key="9">
    <source>
        <dbReference type="PIRSR" id="PIRSR000077-4"/>
    </source>
</evidence>
<feature type="domain" description="Thioredoxin" evidence="10">
    <location>
        <begin position="1"/>
        <end position="106"/>
    </location>
</feature>
<dbReference type="PANTHER" id="PTHR45663:SF11">
    <property type="entry name" value="GEO12009P1"/>
    <property type="match status" value="1"/>
</dbReference>
<dbReference type="PRINTS" id="PR00421">
    <property type="entry name" value="THIOREDOXIN"/>
</dbReference>